<dbReference type="PANTHER" id="PTHR12215">
    <property type="entry name" value="PHOSPHOPANTETHEINE TRANSFERASE"/>
    <property type="match status" value="1"/>
</dbReference>
<comment type="cofactor">
    <cofactor evidence="1">
        <name>Mg(2+)</name>
        <dbReference type="ChEBI" id="CHEBI:18420"/>
    </cofactor>
</comment>
<dbReference type="NCBIfam" id="TIGR00556">
    <property type="entry name" value="pantethn_trn"/>
    <property type="match status" value="1"/>
</dbReference>
<sequence>MKVNCSLGGAPIIYVCKLDIELEEEIFWTSLSRVDAVKRERILRYYRREDAWRSLLADLLLRTVLHDQFHLKENELVFKIDTYGKPYLYKREDINFNLTHSGEWIGCAVGTAPVGIDIEQIRPNNLEVAERFFHPEEYKVIQMLPQNKRLDYFYELWTLKEGYSKALGKGLSLAFDSFAVVTSDGTQQLSQHEQALGYRCRTYTLEEGYKMAACSLGGVLPDQLCFADLTQVLDGRLSLC</sequence>
<dbReference type="SUPFAM" id="SSF56214">
    <property type="entry name" value="4'-phosphopantetheinyl transferase"/>
    <property type="match status" value="2"/>
</dbReference>
<dbReference type="InterPro" id="IPR055066">
    <property type="entry name" value="AASDHPPT_N"/>
</dbReference>
<evidence type="ECO:0000256" key="3">
    <source>
        <dbReference type="ARBA" id="ARBA00022679"/>
    </source>
</evidence>
<keyword evidence="5" id="KW-0460">Magnesium</keyword>
<name>A0ABX1YGE7_9BACL</name>
<keyword evidence="4" id="KW-0479">Metal-binding</keyword>
<dbReference type="InterPro" id="IPR008278">
    <property type="entry name" value="4-PPantetheinyl_Trfase_dom"/>
</dbReference>
<keyword evidence="3 9" id="KW-0808">Transferase</keyword>
<organism evidence="9 10">
    <name type="scientific">Paenibacillus phytohabitans</name>
    <dbReference type="NCBI Taxonomy" id="2654978"/>
    <lineage>
        <taxon>Bacteria</taxon>
        <taxon>Bacillati</taxon>
        <taxon>Bacillota</taxon>
        <taxon>Bacilli</taxon>
        <taxon>Bacillales</taxon>
        <taxon>Paenibacillaceae</taxon>
        <taxon>Paenibacillus</taxon>
    </lineage>
</organism>
<dbReference type="InterPro" id="IPR004568">
    <property type="entry name" value="Ppantetheine-prot_Trfase_dom"/>
</dbReference>
<evidence type="ECO:0000256" key="2">
    <source>
        <dbReference type="ARBA" id="ARBA00010990"/>
    </source>
</evidence>
<accession>A0ABX1YGE7</accession>
<feature type="domain" description="4'-phosphopantetheinyl transferase N-terminal" evidence="8">
    <location>
        <begin position="27"/>
        <end position="108"/>
    </location>
</feature>
<keyword evidence="10" id="KW-1185">Reference proteome</keyword>
<dbReference type="GO" id="GO:0016740">
    <property type="term" value="F:transferase activity"/>
    <property type="evidence" value="ECO:0007669"/>
    <property type="project" value="UniProtKB-KW"/>
</dbReference>
<proteinExistence type="inferred from homology"/>
<evidence type="ECO:0000259" key="8">
    <source>
        <dbReference type="Pfam" id="PF22624"/>
    </source>
</evidence>
<gene>
    <name evidence="9" type="ORF">GC101_08550</name>
</gene>
<dbReference type="Pfam" id="PF22624">
    <property type="entry name" value="AASDHPPT_N"/>
    <property type="match status" value="1"/>
</dbReference>
<reference evidence="9 10" key="1">
    <citation type="submission" date="2019-10" db="EMBL/GenBank/DDBJ databases">
        <title>Description of Paenibacillus terricola sp. nov.</title>
        <authorList>
            <person name="Carlier A."/>
            <person name="Qi S."/>
        </authorList>
    </citation>
    <scope>NUCLEOTIDE SEQUENCE [LARGE SCALE GENOMIC DNA]</scope>
    <source>
        <strain evidence="9 10">LMG 31459</strain>
    </source>
</reference>
<dbReference type="Gene3D" id="3.90.470.20">
    <property type="entry name" value="4'-phosphopantetheinyl transferase domain"/>
    <property type="match status" value="2"/>
</dbReference>
<evidence type="ECO:0000256" key="4">
    <source>
        <dbReference type="ARBA" id="ARBA00022723"/>
    </source>
</evidence>
<dbReference type="InterPro" id="IPR037143">
    <property type="entry name" value="4-PPantetheinyl_Trfase_dom_sf"/>
</dbReference>
<keyword evidence="6" id="KW-0045">Antibiotic biosynthesis</keyword>
<comment type="caution">
    <text evidence="9">The sequence shown here is derived from an EMBL/GenBank/DDBJ whole genome shotgun (WGS) entry which is preliminary data.</text>
</comment>
<evidence type="ECO:0000256" key="5">
    <source>
        <dbReference type="ARBA" id="ARBA00022842"/>
    </source>
</evidence>
<protein>
    <submittedName>
        <fullName evidence="9">4'-phosphopantetheinyl transferase superfamily protein</fullName>
    </submittedName>
</protein>
<evidence type="ECO:0000259" key="7">
    <source>
        <dbReference type="Pfam" id="PF01648"/>
    </source>
</evidence>
<comment type="similarity">
    <text evidence="2">Belongs to the P-Pant transferase superfamily. Gsp/Sfp/HetI/AcpT family.</text>
</comment>
<dbReference type="EMBL" id="WHOB01000021">
    <property type="protein sequence ID" value="NOU78935.1"/>
    <property type="molecule type" value="Genomic_DNA"/>
</dbReference>
<dbReference type="InterPro" id="IPR050559">
    <property type="entry name" value="P-Pant_transferase_sf"/>
</dbReference>
<evidence type="ECO:0000256" key="1">
    <source>
        <dbReference type="ARBA" id="ARBA00001946"/>
    </source>
</evidence>
<evidence type="ECO:0000313" key="10">
    <source>
        <dbReference type="Proteomes" id="UP000596857"/>
    </source>
</evidence>
<evidence type="ECO:0000313" key="9">
    <source>
        <dbReference type="EMBL" id="NOU78935.1"/>
    </source>
</evidence>
<dbReference type="Pfam" id="PF01648">
    <property type="entry name" value="ACPS"/>
    <property type="match status" value="1"/>
</dbReference>
<evidence type="ECO:0000256" key="6">
    <source>
        <dbReference type="ARBA" id="ARBA00023194"/>
    </source>
</evidence>
<dbReference type="Proteomes" id="UP000596857">
    <property type="component" value="Unassembled WGS sequence"/>
</dbReference>
<dbReference type="PANTHER" id="PTHR12215:SF10">
    <property type="entry name" value="L-AMINOADIPATE-SEMIALDEHYDE DEHYDROGENASE-PHOSPHOPANTETHEINYL TRANSFERASE"/>
    <property type="match status" value="1"/>
</dbReference>
<feature type="domain" description="4'-phosphopantetheinyl transferase" evidence="7">
    <location>
        <begin position="113"/>
        <end position="214"/>
    </location>
</feature>